<keyword evidence="5" id="KW-0762">Sugar transport</keyword>
<evidence type="ECO:0000256" key="8">
    <source>
        <dbReference type="ARBA" id="ARBA00023047"/>
    </source>
</evidence>
<keyword evidence="12" id="KW-0564">Palmitate</keyword>
<feature type="chain" id="PRO_5001999165" evidence="16">
    <location>
        <begin position="22"/>
        <end position="271"/>
    </location>
</feature>
<dbReference type="GO" id="GO:0015288">
    <property type="term" value="F:porin activity"/>
    <property type="evidence" value="ECO:0007669"/>
    <property type="project" value="UniProtKB-KW"/>
</dbReference>
<evidence type="ECO:0000256" key="9">
    <source>
        <dbReference type="ARBA" id="ARBA00023065"/>
    </source>
</evidence>
<keyword evidence="20" id="KW-1185">Reference proteome</keyword>
<evidence type="ECO:0000256" key="1">
    <source>
        <dbReference type="ARBA" id="ARBA00004571"/>
    </source>
</evidence>
<evidence type="ECO:0000313" key="19">
    <source>
        <dbReference type="EMBL" id="KGN97499.1"/>
    </source>
</evidence>
<dbReference type="InterPro" id="IPR049712">
    <property type="entry name" value="Poly_export"/>
</dbReference>
<sequence length="271" mass="29840">MKKIVFFIGAILALFSIAVFSSCKSARDVLYIQDIEKNSSAQLKLFESEIQPGDMLSITVNAQNNELAAPFNLSVISGIGTDRRHLGTQYLQGYLVSAKGTINFPILGELSVAGNTTSQLSEKIKEEIIRGNFIKDPVVVTTYQNFKISVLGEVNKPGSFNIANERVTLFDALGLAGDMTIYGRRDNVVVIREHNGQRQIFVQDLRSKDIFNSPCYYLAQNDVVIINPNKTKIQMGAINQNNNVGVWVSLVGSVTSISTLIMTVVRNSQSK</sequence>
<dbReference type="GO" id="GO:0046930">
    <property type="term" value="C:pore complex"/>
    <property type="evidence" value="ECO:0007669"/>
    <property type="project" value="UniProtKB-KW"/>
</dbReference>
<comment type="similarity">
    <text evidence="2">Belongs to the BexD/CtrA/VexA family.</text>
</comment>
<keyword evidence="9" id="KW-0406">Ion transport</keyword>
<reference evidence="19 20" key="1">
    <citation type="submission" date="2014-08" db="EMBL/GenBank/DDBJ databases">
        <title>Porphyromonas gingivicanis strain:COT-022_OH1391 Genome sequencing.</title>
        <authorList>
            <person name="Wallis C."/>
            <person name="Deusch O."/>
            <person name="O'Flynn C."/>
            <person name="Davis I."/>
            <person name="Jospin G."/>
            <person name="Darling A.E."/>
            <person name="Coil D.A."/>
            <person name="Alexiev A."/>
            <person name="Horsfall A."/>
            <person name="Kirkwood N."/>
            <person name="Harris S."/>
            <person name="Eisen J.A."/>
        </authorList>
    </citation>
    <scope>NUCLEOTIDE SEQUENCE [LARGE SCALE GENOMIC DNA]</scope>
    <source>
        <strain evidence="20">COT-022 OH1391</strain>
    </source>
</reference>
<feature type="transmembrane region" description="Helical" evidence="15">
    <location>
        <begin position="244"/>
        <end position="265"/>
    </location>
</feature>
<keyword evidence="7 16" id="KW-0732">Signal</keyword>
<feature type="domain" description="SLBB" evidence="18">
    <location>
        <begin position="147"/>
        <end position="226"/>
    </location>
</feature>
<evidence type="ECO:0000256" key="15">
    <source>
        <dbReference type="SAM" id="Phobius"/>
    </source>
</evidence>
<comment type="subcellular location">
    <subcellularLocation>
        <location evidence="1">Cell outer membrane</location>
        <topology evidence="1">Multi-pass membrane protein</topology>
    </subcellularLocation>
</comment>
<evidence type="ECO:0000256" key="7">
    <source>
        <dbReference type="ARBA" id="ARBA00022729"/>
    </source>
</evidence>
<evidence type="ECO:0000256" key="2">
    <source>
        <dbReference type="ARBA" id="ARBA00009450"/>
    </source>
</evidence>
<dbReference type="GO" id="GO:0009279">
    <property type="term" value="C:cell outer membrane"/>
    <property type="evidence" value="ECO:0007669"/>
    <property type="project" value="UniProtKB-SubCell"/>
</dbReference>
<evidence type="ECO:0000256" key="16">
    <source>
        <dbReference type="SAM" id="SignalP"/>
    </source>
</evidence>
<evidence type="ECO:0000259" key="18">
    <source>
        <dbReference type="Pfam" id="PF22461"/>
    </source>
</evidence>
<evidence type="ECO:0000256" key="3">
    <source>
        <dbReference type="ARBA" id="ARBA00022448"/>
    </source>
</evidence>
<organism evidence="19 20">
    <name type="scientific">Porphyromonas gingivicanis</name>
    <dbReference type="NCBI Taxonomy" id="266762"/>
    <lineage>
        <taxon>Bacteria</taxon>
        <taxon>Pseudomonadati</taxon>
        <taxon>Bacteroidota</taxon>
        <taxon>Bacteroidia</taxon>
        <taxon>Bacteroidales</taxon>
        <taxon>Porphyromonadaceae</taxon>
        <taxon>Porphyromonas</taxon>
    </lineage>
</organism>
<dbReference type="Pfam" id="PF02563">
    <property type="entry name" value="Poly_export"/>
    <property type="match status" value="1"/>
</dbReference>
<dbReference type="OrthoDB" id="662756at2"/>
<dbReference type="PANTHER" id="PTHR33619">
    <property type="entry name" value="POLYSACCHARIDE EXPORT PROTEIN GFCE-RELATED"/>
    <property type="match status" value="1"/>
</dbReference>
<keyword evidence="15" id="KW-1133">Transmembrane helix</keyword>
<evidence type="ECO:0000256" key="5">
    <source>
        <dbReference type="ARBA" id="ARBA00022597"/>
    </source>
</evidence>
<dbReference type="PANTHER" id="PTHR33619:SF3">
    <property type="entry name" value="POLYSACCHARIDE EXPORT PROTEIN GFCE-RELATED"/>
    <property type="match status" value="1"/>
</dbReference>
<evidence type="ECO:0000256" key="4">
    <source>
        <dbReference type="ARBA" id="ARBA00022452"/>
    </source>
</evidence>
<dbReference type="Proteomes" id="UP000030134">
    <property type="component" value="Unassembled WGS sequence"/>
</dbReference>
<keyword evidence="8" id="KW-0625">Polysaccharide transport</keyword>
<dbReference type="AlphaFoldDB" id="A0A0A2GAL8"/>
<dbReference type="GO" id="GO:0006811">
    <property type="term" value="P:monoatomic ion transport"/>
    <property type="evidence" value="ECO:0007669"/>
    <property type="project" value="UniProtKB-KW"/>
</dbReference>
<keyword evidence="3" id="KW-0813">Transport</keyword>
<dbReference type="GO" id="GO:0015159">
    <property type="term" value="F:polysaccharide transmembrane transporter activity"/>
    <property type="evidence" value="ECO:0007669"/>
    <property type="project" value="InterPro"/>
</dbReference>
<dbReference type="Gene3D" id="3.10.560.10">
    <property type="entry name" value="Outer membrane lipoprotein wza domain like"/>
    <property type="match status" value="1"/>
</dbReference>
<dbReference type="Pfam" id="PF22461">
    <property type="entry name" value="SLBB_2"/>
    <property type="match status" value="1"/>
</dbReference>
<dbReference type="InterPro" id="IPR054765">
    <property type="entry name" value="SLBB_dom"/>
</dbReference>
<dbReference type="RefSeq" id="WP_036884499.1">
    <property type="nucleotide sequence ID" value="NZ_JQZW01000012.1"/>
</dbReference>
<accession>A0A0A2GAL8</accession>
<evidence type="ECO:0000259" key="17">
    <source>
        <dbReference type="Pfam" id="PF02563"/>
    </source>
</evidence>
<protein>
    <submittedName>
        <fullName evidence="19">BexD/CtrA/VexA family polysaccharide export protein</fullName>
    </submittedName>
</protein>
<dbReference type="STRING" id="266762.HQ36_06280"/>
<comment type="caution">
    <text evidence="19">The sequence shown here is derived from an EMBL/GenBank/DDBJ whole genome shotgun (WGS) entry which is preliminary data.</text>
</comment>
<evidence type="ECO:0000256" key="10">
    <source>
        <dbReference type="ARBA" id="ARBA00023114"/>
    </source>
</evidence>
<evidence type="ECO:0000256" key="14">
    <source>
        <dbReference type="ARBA" id="ARBA00023288"/>
    </source>
</evidence>
<keyword evidence="13" id="KW-0998">Cell outer membrane</keyword>
<evidence type="ECO:0000256" key="11">
    <source>
        <dbReference type="ARBA" id="ARBA00023136"/>
    </source>
</evidence>
<evidence type="ECO:0000256" key="13">
    <source>
        <dbReference type="ARBA" id="ARBA00023237"/>
    </source>
</evidence>
<dbReference type="eggNOG" id="COG1596">
    <property type="taxonomic scope" value="Bacteria"/>
</dbReference>
<evidence type="ECO:0000313" key="20">
    <source>
        <dbReference type="Proteomes" id="UP000030134"/>
    </source>
</evidence>
<keyword evidence="14" id="KW-0449">Lipoprotein</keyword>
<evidence type="ECO:0000256" key="12">
    <source>
        <dbReference type="ARBA" id="ARBA00023139"/>
    </source>
</evidence>
<name>A0A0A2GAL8_9PORP</name>
<keyword evidence="4" id="KW-1134">Transmembrane beta strand</keyword>
<dbReference type="InterPro" id="IPR003715">
    <property type="entry name" value="Poly_export_N"/>
</dbReference>
<dbReference type="PROSITE" id="PS51257">
    <property type="entry name" value="PROKAR_LIPOPROTEIN"/>
    <property type="match status" value="1"/>
</dbReference>
<feature type="signal peptide" evidence="16">
    <location>
        <begin position="1"/>
        <end position="21"/>
    </location>
</feature>
<keyword evidence="10" id="KW-0626">Porin</keyword>
<dbReference type="EMBL" id="JQZW01000012">
    <property type="protein sequence ID" value="KGN97499.1"/>
    <property type="molecule type" value="Genomic_DNA"/>
</dbReference>
<evidence type="ECO:0000256" key="6">
    <source>
        <dbReference type="ARBA" id="ARBA00022692"/>
    </source>
</evidence>
<keyword evidence="6 15" id="KW-0812">Transmembrane</keyword>
<proteinExistence type="inferred from homology"/>
<keyword evidence="11 15" id="KW-0472">Membrane</keyword>
<feature type="domain" description="Polysaccharide export protein N-terminal" evidence="17">
    <location>
        <begin position="49"/>
        <end position="140"/>
    </location>
</feature>
<gene>
    <name evidence="19" type="ORF">HQ36_06280</name>
</gene>